<feature type="transmembrane region" description="Helical" evidence="6">
    <location>
        <begin position="369"/>
        <end position="388"/>
    </location>
</feature>
<dbReference type="InterPro" id="IPR000719">
    <property type="entry name" value="Prot_kinase_dom"/>
</dbReference>
<dbReference type="AlphaFoldDB" id="A0A8E6B7X9"/>
<evidence type="ECO:0000256" key="4">
    <source>
        <dbReference type="ARBA" id="ARBA00022840"/>
    </source>
</evidence>
<reference evidence="8" key="1">
    <citation type="submission" date="2021-05" db="EMBL/GenBank/DDBJ databases">
        <title>Complete genome sequence of the cellulolytic planctomycete Telmatocola sphagniphila SP2T and characterization of the first cellulase from planctomycetes.</title>
        <authorList>
            <person name="Rakitin A.L."/>
            <person name="Beletsky A.V."/>
            <person name="Naumoff D.G."/>
            <person name="Kulichevskaya I.S."/>
            <person name="Mardanov A.V."/>
            <person name="Ravin N.V."/>
            <person name="Dedysh S.N."/>
        </authorList>
    </citation>
    <scope>NUCLEOTIDE SEQUENCE</scope>
    <source>
        <strain evidence="8">SP2T</strain>
    </source>
</reference>
<dbReference type="GO" id="GO:0004674">
    <property type="term" value="F:protein serine/threonine kinase activity"/>
    <property type="evidence" value="ECO:0007669"/>
    <property type="project" value="UniProtKB-KW"/>
</dbReference>
<keyword evidence="2" id="KW-0547">Nucleotide-binding</keyword>
<feature type="region of interest" description="Disordered" evidence="5">
    <location>
        <begin position="304"/>
        <end position="344"/>
    </location>
</feature>
<evidence type="ECO:0000259" key="7">
    <source>
        <dbReference type="PROSITE" id="PS50011"/>
    </source>
</evidence>
<evidence type="ECO:0000313" key="9">
    <source>
        <dbReference type="Proteomes" id="UP000676194"/>
    </source>
</evidence>
<proteinExistence type="predicted"/>
<evidence type="ECO:0000313" key="8">
    <source>
        <dbReference type="EMBL" id="QVL33538.1"/>
    </source>
</evidence>
<dbReference type="CDD" id="cd14014">
    <property type="entry name" value="STKc_PknB_like"/>
    <property type="match status" value="1"/>
</dbReference>
<evidence type="ECO:0000256" key="6">
    <source>
        <dbReference type="SAM" id="Phobius"/>
    </source>
</evidence>
<organism evidence="8 9">
    <name type="scientific">Telmatocola sphagniphila</name>
    <dbReference type="NCBI Taxonomy" id="1123043"/>
    <lineage>
        <taxon>Bacteria</taxon>
        <taxon>Pseudomonadati</taxon>
        <taxon>Planctomycetota</taxon>
        <taxon>Planctomycetia</taxon>
        <taxon>Gemmatales</taxon>
        <taxon>Gemmataceae</taxon>
    </lineage>
</organism>
<dbReference type="InterPro" id="IPR011009">
    <property type="entry name" value="Kinase-like_dom_sf"/>
</dbReference>
<feature type="domain" description="Protein kinase" evidence="7">
    <location>
        <begin position="69"/>
        <end position="367"/>
    </location>
</feature>
<evidence type="ECO:0000256" key="5">
    <source>
        <dbReference type="SAM" id="MobiDB-lite"/>
    </source>
</evidence>
<dbReference type="SMART" id="SM00220">
    <property type="entry name" value="S_TKc"/>
    <property type="match status" value="1"/>
</dbReference>
<keyword evidence="6" id="KW-1133">Transmembrane helix</keyword>
<keyword evidence="1" id="KW-0808">Transferase</keyword>
<feature type="transmembrane region" description="Helical" evidence="6">
    <location>
        <begin position="507"/>
        <end position="528"/>
    </location>
</feature>
<name>A0A8E6B7X9_9BACT</name>
<evidence type="ECO:0000256" key="3">
    <source>
        <dbReference type="ARBA" id="ARBA00022777"/>
    </source>
</evidence>
<keyword evidence="3 8" id="KW-0418">Kinase</keyword>
<dbReference type="Gene3D" id="3.30.200.20">
    <property type="entry name" value="Phosphorylase Kinase, domain 1"/>
    <property type="match status" value="1"/>
</dbReference>
<dbReference type="KEGG" id="tsph:KIH39_06405"/>
<keyword evidence="6" id="KW-0472">Membrane</keyword>
<gene>
    <name evidence="8" type="ORF">KIH39_06405</name>
</gene>
<dbReference type="PROSITE" id="PS50011">
    <property type="entry name" value="PROTEIN_KINASE_DOM"/>
    <property type="match status" value="1"/>
</dbReference>
<evidence type="ECO:0000256" key="1">
    <source>
        <dbReference type="ARBA" id="ARBA00022679"/>
    </source>
</evidence>
<dbReference type="PROSITE" id="PS00108">
    <property type="entry name" value="PROTEIN_KINASE_ST"/>
    <property type="match status" value="1"/>
</dbReference>
<dbReference type="PANTHER" id="PTHR43289:SF6">
    <property type="entry name" value="SERINE_THREONINE-PROTEIN KINASE NEKL-3"/>
    <property type="match status" value="1"/>
</dbReference>
<dbReference type="Pfam" id="PF00069">
    <property type="entry name" value="Pkinase"/>
    <property type="match status" value="1"/>
</dbReference>
<accession>A0A8E6B7X9</accession>
<evidence type="ECO:0000256" key="2">
    <source>
        <dbReference type="ARBA" id="ARBA00022741"/>
    </source>
</evidence>
<dbReference type="Proteomes" id="UP000676194">
    <property type="component" value="Chromosome"/>
</dbReference>
<dbReference type="SUPFAM" id="SSF56112">
    <property type="entry name" value="Protein kinase-like (PK-like)"/>
    <property type="match status" value="1"/>
</dbReference>
<protein>
    <submittedName>
        <fullName evidence="8">Serine/threonine protein kinase</fullName>
    </submittedName>
</protein>
<dbReference type="GO" id="GO:0005524">
    <property type="term" value="F:ATP binding"/>
    <property type="evidence" value="ECO:0007669"/>
    <property type="project" value="UniProtKB-KW"/>
</dbReference>
<keyword evidence="9" id="KW-1185">Reference proteome</keyword>
<sequence>MSEQKICPQCGSEIPADAPNGICPKCLLGMAMQPSQTASLNATASVAASSKTTFVPPTAEELKDVIPQIEMLELLATGGMGAVYKGRQKSLDRLVAVKVLPPDLAQGSNFAERFTREARALGRLNHPNIVSVHESGQINGLYYFVMEYVEGTNLRQLLKDKSLTPKQVLAIVPTICEALQFAHDEGIVHRDIKPENILIDKKGRVKIADFGLAKLLGSDHIEENLTATYQIMGTIKYMSPEQMEGAKDIDHRADIYSLGVVFYELLTGELPLGRFPVPSKKVQIDVRLDEIVLRALEKEPSQRYQQAGDVKTEVESVVNTPGAETSKPKPESPPPSPKARNFWRGSRPRNAILRLAQDLDEIEDPYFRWVWFPLAGLSLFMLLATLCISALHPHGSNVELYFMLFLNIGFVFLGLNLLRFVRRKFLMIADPASISLWNPEQIESALKSSSEWLKYTAFASFLSGLMLACFLEHPQFYVLALVLSNGPLLLAARALSRSRSPGILPPLIAMLPLTPAIGLGLPLGIQLLRMLSRPEVKAFFEAKRAPQNSAGGNP</sequence>
<dbReference type="Gene3D" id="1.10.510.10">
    <property type="entry name" value="Transferase(Phosphotransferase) domain 1"/>
    <property type="match status" value="1"/>
</dbReference>
<dbReference type="RefSeq" id="WP_213498435.1">
    <property type="nucleotide sequence ID" value="NZ_CP074694.1"/>
</dbReference>
<feature type="transmembrane region" description="Helical" evidence="6">
    <location>
        <begin position="400"/>
        <end position="421"/>
    </location>
</feature>
<dbReference type="PANTHER" id="PTHR43289">
    <property type="entry name" value="MITOGEN-ACTIVATED PROTEIN KINASE KINASE KINASE 20-RELATED"/>
    <property type="match status" value="1"/>
</dbReference>
<dbReference type="EMBL" id="CP074694">
    <property type="protein sequence ID" value="QVL33538.1"/>
    <property type="molecule type" value="Genomic_DNA"/>
</dbReference>
<keyword evidence="4" id="KW-0067">ATP-binding</keyword>
<dbReference type="InterPro" id="IPR008271">
    <property type="entry name" value="Ser/Thr_kinase_AS"/>
</dbReference>
<keyword evidence="6" id="KW-0812">Transmembrane</keyword>
<keyword evidence="8" id="KW-0723">Serine/threonine-protein kinase</keyword>